<comment type="similarity">
    <text evidence="1">Belongs to the bacterial solute-binding protein 1 family.</text>
</comment>
<gene>
    <name evidence="6" type="ORF">DFR57_101130</name>
</gene>
<evidence type="ECO:0000256" key="1">
    <source>
        <dbReference type="ARBA" id="ARBA00008520"/>
    </source>
</evidence>
<name>A0A368YAH5_9BACI</name>
<keyword evidence="2" id="KW-0813">Transport</keyword>
<dbReference type="PROSITE" id="PS51257">
    <property type="entry name" value="PROKAR_LIPOPROTEIN"/>
    <property type="match status" value="1"/>
</dbReference>
<dbReference type="SUPFAM" id="SSF53850">
    <property type="entry name" value="Periplasmic binding protein-like II"/>
    <property type="match status" value="1"/>
</dbReference>
<evidence type="ECO:0000313" key="7">
    <source>
        <dbReference type="Proteomes" id="UP000252585"/>
    </source>
</evidence>
<keyword evidence="3 5" id="KW-0732">Signal</keyword>
<dbReference type="Gene3D" id="3.40.190.10">
    <property type="entry name" value="Periplasmic binding protein-like II"/>
    <property type="match status" value="2"/>
</dbReference>
<protein>
    <submittedName>
        <fullName evidence="6">Carbohydrate ABC transporter substrate-binding protein (CUT1 family)</fullName>
    </submittedName>
</protein>
<dbReference type="PANTHER" id="PTHR30061">
    <property type="entry name" value="MALTOSE-BINDING PERIPLASMIC PROTEIN"/>
    <property type="match status" value="1"/>
</dbReference>
<evidence type="ECO:0000256" key="4">
    <source>
        <dbReference type="SAM" id="MobiDB-lite"/>
    </source>
</evidence>
<evidence type="ECO:0000256" key="5">
    <source>
        <dbReference type="SAM" id="SignalP"/>
    </source>
</evidence>
<organism evidence="6 7">
    <name type="scientific">Saliterribacillus persicus</name>
    <dbReference type="NCBI Taxonomy" id="930114"/>
    <lineage>
        <taxon>Bacteria</taxon>
        <taxon>Bacillati</taxon>
        <taxon>Bacillota</taxon>
        <taxon>Bacilli</taxon>
        <taxon>Bacillales</taxon>
        <taxon>Bacillaceae</taxon>
        <taxon>Saliterribacillus</taxon>
    </lineage>
</organism>
<accession>A0A368YAH5</accession>
<keyword evidence="7" id="KW-1185">Reference proteome</keyword>
<evidence type="ECO:0000256" key="3">
    <source>
        <dbReference type="ARBA" id="ARBA00022729"/>
    </source>
</evidence>
<evidence type="ECO:0000256" key="2">
    <source>
        <dbReference type="ARBA" id="ARBA00022448"/>
    </source>
</evidence>
<dbReference type="CDD" id="cd13585">
    <property type="entry name" value="PBP2_TMBP_like"/>
    <property type="match status" value="1"/>
</dbReference>
<dbReference type="EMBL" id="QPJJ01000001">
    <property type="protein sequence ID" value="RCW77261.1"/>
    <property type="molecule type" value="Genomic_DNA"/>
</dbReference>
<dbReference type="GO" id="GO:1901982">
    <property type="term" value="F:maltose binding"/>
    <property type="evidence" value="ECO:0007669"/>
    <property type="project" value="TreeGrafter"/>
</dbReference>
<dbReference type="Pfam" id="PF13416">
    <property type="entry name" value="SBP_bac_8"/>
    <property type="match status" value="1"/>
</dbReference>
<feature type="region of interest" description="Disordered" evidence="4">
    <location>
        <begin position="23"/>
        <end position="43"/>
    </location>
</feature>
<dbReference type="OrthoDB" id="9795467at2"/>
<dbReference type="PANTHER" id="PTHR30061:SF50">
    <property type="entry name" value="MALTOSE_MALTODEXTRIN-BINDING PERIPLASMIC PROTEIN"/>
    <property type="match status" value="1"/>
</dbReference>
<reference evidence="6 7" key="1">
    <citation type="submission" date="2018-07" db="EMBL/GenBank/DDBJ databases">
        <title>Genomic Encyclopedia of Type Strains, Phase IV (KMG-IV): sequencing the most valuable type-strain genomes for metagenomic binning, comparative biology and taxonomic classification.</title>
        <authorList>
            <person name="Goeker M."/>
        </authorList>
    </citation>
    <scope>NUCLEOTIDE SEQUENCE [LARGE SCALE GENOMIC DNA]</scope>
    <source>
        <strain evidence="6 7">DSM 27696</strain>
    </source>
</reference>
<comment type="caution">
    <text evidence="6">The sequence shown here is derived from an EMBL/GenBank/DDBJ whole genome shotgun (WGS) entry which is preliminary data.</text>
</comment>
<dbReference type="GO" id="GO:0015768">
    <property type="term" value="P:maltose transport"/>
    <property type="evidence" value="ECO:0007669"/>
    <property type="project" value="TreeGrafter"/>
</dbReference>
<proteinExistence type="inferred from homology"/>
<feature type="chain" id="PRO_5038817563" evidence="5">
    <location>
        <begin position="22"/>
        <end position="421"/>
    </location>
</feature>
<dbReference type="AlphaFoldDB" id="A0A368YAH5"/>
<sequence>MKKLVWMVLVGFLVLVISACSDSNGSGDEETSGDEGSEGEQTTIKIWDYMEPGSSSDREQEALIEQYEEENPNITFERTYMPFADLKTKLLQGLGAGELPDIVVIDNPDHQSFAQAGVFADITDKVEAWGEADQYFEGPMASAMLDGKYYGIPNNSNALAIYYNKTMFEEAGIEETPETWEEFRSVAEQLTTDEVNGFAMSGVKSEEGTFQYLPYLWQAGADLDSFGSEEAKNSMRFIQDMVNDGIISSNMINWDQSDVLVQFQNEEAAMMENGPWQIPMLKENSPDLDWGVFLMPAGEGGTASILGGENWAITEGAQAEDEAWDFIAWTQEPEIYGPMHELGGRLPSRSDVANDDQYNWAQDEHVKVFMEQLESAKPRAYGTNYPEISTHIQEAIQRAIAGEDVDTIMENAAADIEPLLP</sequence>
<evidence type="ECO:0000313" key="6">
    <source>
        <dbReference type="EMBL" id="RCW77261.1"/>
    </source>
</evidence>
<feature type="signal peptide" evidence="5">
    <location>
        <begin position="1"/>
        <end position="21"/>
    </location>
</feature>
<feature type="compositionally biased region" description="Acidic residues" evidence="4">
    <location>
        <begin position="27"/>
        <end position="38"/>
    </location>
</feature>
<dbReference type="InterPro" id="IPR006059">
    <property type="entry name" value="SBP"/>
</dbReference>
<dbReference type="GO" id="GO:0055052">
    <property type="term" value="C:ATP-binding cassette (ABC) transporter complex, substrate-binding subunit-containing"/>
    <property type="evidence" value="ECO:0007669"/>
    <property type="project" value="TreeGrafter"/>
</dbReference>
<dbReference type="GO" id="GO:0042956">
    <property type="term" value="P:maltodextrin transmembrane transport"/>
    <property type="evidence" value="ECO:0007669"/>
    <property type="project" value="TreeGrafter"/>
</dbReference>
<dbReference type="RefSeq" id="WP_114351203.1">
    <property type="nucleotide sequence ID" value="NZ_QPJJ01000001.1"/>
</dbReference>
<dbReference type="Proteomes" id="UP000252585">
    <property type="component" value="Unassembled WGS sequence"/>
</dbReference>